<feature type="compositionally biased region" description="Polar residues" evidence="1">
    <location>
        <begin position="7"/>
        <end position="18"/>
    </location>
</feature>
<reference evidence="3" key="1">
    <citation type="journal article" date="2019" name="Int. J. Syst. Evol. Microbiol.">
        <title>The Global Catalogue of Microorganisms (GCM) 10K type strain sequencing project: providing services to taxonomists for standard genome sequencing and annotation.</title>
        <authorList>
            <consortium name="The Broad Institute Genomics Platform"/>
            <consortium name="The Broad Institute Genome Sequencing Center for Infectious Disease"/>
            <person name="Wu L."/>
            <person name="Ma J."/>
        </authorList>
    </citation>
    <scope>NUCLEOTIDE SEQUENCE [LARGE SCALE GENOMIC DNA]</scope>
    <source>
        <strain evidence="3">CCM 8897</strain>
    </source>
</reference>
<protein>
    <submittedName>
        <fullName evidence="2">Uncharacterized protein</fullName>
    </submittedName>
</protein>
<comment type="caution">
    <text evidence="2">The sequence shown here is derived from an EMBL/GenBank/DDBJ whole genome shotgun (WGS) entry which is preliminary data.</text>
</comment>
<sequence length="67" mass="7432">MPPIQGWQPTNHSRQLRGSPSIGDSLPIGVRAQMTVITLSGYDVKTCSLPIRLLDRIEPIRHQDVAI</sequence>
<accession>A0ABW1UTJ9</accession>
<proteinExistence type="predicted"/>
<keyword evidence="3" id="KW-1185">Reference proteome</keyword>
<dbReference type="RefSeq" id="WP_125599913.1">
    <property type="nucleotide sequence ID" value="NZ_JBHSSM010000022.1"/>
</dbReference>
<gene>
    <name evidence="2" type="ORF">ACFQHW_10315</name>
</gene>
<evidence type="ECO:0000256" key="1">
    <source>
        <dbReference type="SAM" id="MobiDB-lite"/>
    </source>
</evidence>
<evidence type="ECO:0000313" key="2">
    <source>
        <dbReference type="EMBL" id="MFC6315955.1"/>
    </source>
</evidence>
<evidence type="ECO:0000313" key="3">
    <source>
        <dbReference type="Proteomes" id="UP001596310"/>
    </source>
</evidence>
<dbReference type="Proteomes" id="UP001596310">
    <property type="component" value="Unassembled WGS sequence"/>
</dbReference>
<feature type="region of interest" description="Disordered" evidence="1">
    <location>
        <begin position="1"/>
        <end position="24"/>
    </location>
</feature>
<name>A0ABW1UTJ9_9LACO</name>
<organism evidence="2 3">
    <name type="scientific">Lapidilactobacillus achengensis</name>
    <dbReference type="NCBI Taxonomy" id="2486000"/>
    <lineage>
        <taxon>Bacteria</taxon>
        <taxon>Bacillati</taxon>
        <taxon>Bacillota</taxon>
        <taxon>Bacilli</taxon>
        <taxon>Lactobacillales</taxon>
        <taxon>Lactobacillaceae</taxon>
        <taxon>Lapidilactobacillus</taxon>
    </lineage>
</organism>
<dbReference type="EMBL" id="JBHSSM010000022">
    <property type="protein sequence ID" value="MFC6315955.1"/>
    <property type="molecule type" value="Genomic_DNA"/>
</dbReference>